<evidence type="ECO:0000313" key="4">
    <source>
        <dbReference type="Proteomes" id="UP000674938"/>
    </source>
</evidence>
<dbReference type="EMBL" id="JAEEGA010000025">
    <property type="protein sequence ID" value="MBP1044320.1"/>
    <property type="molecule type" value="Genomic_DNA"/>
</dbReference>
<protein>
    <submittedName>
        <fullName evidence="3">Helix-turn-helix transcriptional regulator</fullName>
    </submittedName>
</protein>
<dbReference type="Pfam" id="PF18931">
    <property type="entry name" value="DUF5680"/>
    <property type="match status" value="1"/>
</dbReference>
<dbReference type="CDD" id="cd00093">
    <property type="entry name" value="HTH_XRE"/>
    <property type="match status" value="1"/>
</dbReference>
<dbReference type="PANTHER" id="PTHR46558:SF4">
    <property type="entry name" value="DNA-BIDING PHAGE PROTEIN"/>
    <property type="match status" value="1"/>
</dbReference>
<gene>
    <name evidence="3" type="ORF">I6N95_25250</name>
</gene>
<sequence length="222" mass="25708">MFNEKIRSLRKATGISQEELAEKLDVTRQAVTKWESGFVFPDILNLIKMSELFKVTIDSLVKEEACGGQELADKQDMDLCQAFVHSAKLQTYAVNGQPESLTLRQGSKDYRYQLDDYSYHDSYLGNELFVGEEVVYHQQQPIWSLSYAGNVLSQRFSSSFLKEALGQVPSNRPFRGPNHYHQGKYYYQCQNQGDFKWFQGSEVIFYEQEKVFELFFHGGELT</sequence>
<dbReference type="GO" id="GO:0003677">
    <property type="term" value="F:DNA binding"/>
    <property type="evidence" value="ECO:0007669"/>
    <property type="project" value="UniProtKB-KW"/>
</dbReference>
<dbReference type="Gene3D" id="1.10.260.40">
    <property type="entry name" value="lambda repressor-like DNA-binding domains"/>
    <property type="match status" value="1"/>
</dbReference>
<dbReference type="PROSITE" id="PS50943">
    <property type="entry name" value="HTH_CROC1"/>
    <property type="match status" value="1"/>
</dbReference>
<dbReference type="PANTHER" id="PTHR46558">
    <property type="entry name" value="TRACRIPTIONAL REGULATORY PROTEIN-RELATED-RELATED"/>
    <property type="match status" value="1"/>
</dbReference>
<dbReference type="Pfam" id="PF01381">
    <property type="entry name" value="HTH_3"/>
    <property type="match status" value="1"/>
</dbReference>
<dbReference type="AlphaFoldDB" id="A0A940PG94"/>
<feature type="domain" description="HTH cro/C1-type" evidence="2">
    <location>
        <begin position="6"/>
        <end position="60"/>
    </location>
</feature>
<dbReference type="SUPFAM" id="SSF47413">
    <property type="entry name" value="lambda repressor-like DNA-binding domains"/>
    <property type="match status" value="1"/>
</dbReference>
<evidence type="ECO:0000313" key="3">
    <source>
        <dbReference type="EMBL" id="MBP1044320.1"/>
    </source>
</evidence>
<dbReference type="SMART" id="SM00530">
    <property type="entry name" value="HTH_XRE"/>
    <property type="match status" value="1"/>
</dbReference>
<dbReference type="InterPro" id="IPR043735">
    <property type="entry name" value="DUF5680"/>
</dbReference>
<name>A0A940PG94_9ENTE</name>
<keyword evidence="4" id="KW-1185">Reference proteome</keyword>
<dbReference type="RefSeq" id="WP_209532697.1">
    <property type="nucleotide sequence ID" value="NZ_JAEEGA010000025.1"/>
</dbReference>
<dbReference type="InterPro" id="IPR001387">
    <property type="entry name" value="Cro/C1-type_HTH"/>
</dbReference>
<evidence type="ECO:0000259" key="2">
    <source>
        <dbReference type="PROSITE" id="PS50943"/>
    </source>
</evidence>
<dbReference type="InterPro" id="IPR010982">
    <property type="entry name" value="Lambda_DNA-bd_dom_sf"/>
</dbReference>
<dbReference type="Proteomes" id="UP000674938">
    <property type="component" value="Unassembled WGS sequence"/>
</dbReference>
<accession>A0A940PG94</accession>
<evidence type="ECO:0000256" key="1">
    <source>
        <dbReference type="ARBA" id="ARBA00023125"/>
    </source>
</evidence>
<organism evidence="3 4">
    <name type="scientific">Vagococcus allomyrinae</name>
    <dbReference type="NCBI Taxonomy" id="2794353"/>
    <lineage>
        <taxon>Bacteria</taxon>
        <taxon>Bacillati</taxon>
        <taxon>Bacillota</taxon>
        <taxon>Bacilli</taxon>
        <taxon>Lactobacillales</taxon>
        <taxon>Enterococcaceae</taxon>
        <taxon>Vagococcus</taxon>
    </lineage>
</organism>
<comment type="caution">
    <text evidence="3">The sequence shown here is derived from an EMBL/GenBank/DDBJ whole genome shotgun (WGS) entry which is preliminary data.</text>
</comment>
<keyword evidence="1" id="KW-0238">DNA-binding</keyword>
<proteinExistence type="predicted"/>
<reference evidence="3" key="1">
    <citation type="submission" date="2020-12" db="EMBL/GenBank/DDBJ databases">
        <title>Vagococcus allomyrinae sp. nov. and Enterococcus lavae sp. nov., isolated from the larvae of Allomyrina dichotoma.</title>
        <authorList>
            <person name="Lee S.D."/>
        </authorList>
    </citation>
    <scope>NUCLEOTIDE SEQUENCE</scope>
    <source>
        <strain evidence="3">BWB3-3</strain>
    </source>
</reference>